<evidence type="ECO:0000313" key="3">
    <source>
        <dbReference type="Proteomes" id="UP001159363"/>
    </source>
</evidence>
<accession>A0ABQ9HSY8</accession>
<gene>
    <name evidence="2" type="ORF">PR048_013702</name>
</gene>
<proteinExistence type="predicted"/>
<evidence type="ECO:0000256" key="1">
    <source>
        <dbReference type="SAM" id="MobiDB-lite"/>
    </source>
</evidence>
<dbReference type="EMBL" id="JARBHB010000004">
    <property type="protein sequence ID" value="KAJ8887487.1"/>
    <property type="molecule type" value="Genomic_DNA"/>
</dbReference>
<organism evidence="2 3">
    <name type="scientific">Dryococelus australis</name>
    <dbReference type="NCBI Taxonomy" id="614101"/>
    <lineage>
        <taxon>Eukaryota</taxon>
        <taxon>Metazoa</taxon>
        <taxon>Ecdysozoa</taxon>
        <taxon>Arthropoda</taxon>
        <taxon>Hexapoda</taxon>
        <taxon>Insecta</taxon>
        <taxon>Pterygota</taxon>
        <taxon>Neoptera</taxon>
        <taxon>Polyneoptera</taxon>
        <taxon>Phasmatodea</taxon>
        <taxon>Verophasmatodea</taxon>
        <taxon>Anareolatae</taxon>
        <taxon>Phasmatidae</taxon>
        <taxon>Eurycanthinae</taxon>
        <taxon>Dryococelus</taxon>
    </lineage>
</organism>
<protein>
    <submittedName>
        <fullName evidence="2">Uncharacterized protein</fullName>
    </submittedName>
</protein>
<keyword evidence="3" id="KW-1185">Reference proteome</keyword>
<name>A0ABQ9HSY8_9NEOP</name>
<comment type="caution">
    <text evidence="2">The sequence shown here is derived from an EMBL/GenBank/DDBJ whole genome shotgun (WGS) entry which is preliminary data.</text>
</comment>
<reference evidence="2 3" key="1">
    <citation type="submission" date="2023-02" db="EMBL/GenBank/DDBJ databases">
        <title>LHISI_Scaffold_Assembly.</title>
        <authorList>
            <person name="Stuart O.P."/>
            <person name="Cleave R."/>
            <person name="Magrath M.J.L."/>
            <person name="Mikheyev A.S."/>
        </authorList>
    </citation>
    <scope>NUCLEOTIDE SEQUENCE [LARGE SCALE GENOMIC DNA]</scope>
    <source>
        <strain evidence="2">Daus_M_001</strain>
        <tissue evidence="2">Leg muscle</tissue>
    </source>
</reference>
<feature type="region of interest" description="Disordered" evidence="1">
    <location>
        <begin position="66"/>
        <end position="91"/>
    </location>
</feature>
<evidence type="ECO:0000313" key="2">
    <source>
        <dbReference type="EMBL" id="KAJ8887487.1"/>
    </source>
</evidence>
<feature type="compositionally biased region" description="Polar residues" evidence="1">
    <location>
        <begin position="78"/>
        <end position="91"/>
    </location>
</feature>
<dbReference type="Proteomes" id="UP001159363">
    <property type="component" value="Chromosome X"/>
</dbReference>
<sequence>MPFAVPMVWHEPTNHFDDCYFCLTKTAGYLKKNKCTMEYPNVPSAIRPVPHGVGLPIFTPPVNWSDIHLSSSEEDNQPHTTDNSADPTYIP</sequence>